<organism evidence="10 11">
    <name type="scientific">Pleionea mediterranea</name>
    <dbReference type="NCBI Taxonomy" id="523701"/>
    <lineage>
        <taxon>Bacteria</taxon>
        <taxon>Pseudomonadati</taxon>
        <taxon>Pseudomonadota</taxon>
        <taxon>Gammaproteobacteria</taxon>
        <taxon>Oceanospirillales</taxon>
        <taxon>Pleioneaceae</taxon>
        <taxon>Pleionea</taxon>
    </lineage>
</organism>
<evidence type="ECO:0000256" key="3">
    <source>
        <dbReference type="ARBA" id="ARBA00009759"/>
    </source>
</evidence>
<dbReference type="AlphaFoldDB" id="A0A316FMQ1"/>
<dbReference type="PRINTS" id="PR01959">
    <property type="entry name" value="SBIMPHPHTASE"/>
</dbReference>
<name>A0A316FMQ1_9GAMM</name>
<dbReference type="PRINTS" id="PR00377">
    <property type="entry name" value="IMPHPHTASES"/>
</dbReference>
<dbReference type="GO" id="GO:0008934">
    <property type="term" value="F:inositol monophosphate 1-phosphatase activity"/>
    <property type="evidence" value="ECO:0007669"/>
    <property type="project" value="InterPro"/>
</dbReference>
<keyword evidence="4 8" id="KW-0479">Metal-binding</keyword>
<gene>
    <name evidence="10" type="ORF">C8D97_107170</name>
</gene>
<protein>
    <recommendedName>
        <fullName evidence="9">Inositol-1-monophosphatase</fullName>
        <ecNumber evidence="9">3.1.3.25</ecNumber>
    </recommendedName>
</protein>
<dbReference type="EMBL" id="QGGU01000007">
    <property type="protein sequence ID" value="PWK50004.1"/>
    <property type="molecule type" value="Genomic_DNA"/>
</dbReference>
<dbReference type="EC" id="3.1.3.25" evidence="9"/>
<evidence type="ECO:0000313" key="10">
    <source>
        <dbReference type="EMBL" id="PWK50004.1"/>
    </source>
</evidence>
<feature type="binding site" evidence="8">
    <location>
        <position position="85"/>
    </location>
    <ligand>
        <name>Mg(2+)</name>
        <dbReference type="ChEBI" id="CHEBI:18420"/>
        <label>1</label>
        <note>catalytic</note>
    </ligand>
</feature>
<feature type="binding site" evidence="8">
    <location>
        <position position="67"/>
    </location>
    <ligand>
        <name>Mg(2+)</name>
        <dbReference type="ChEBI" id="CHEBI:18420"/>
        <label>1</label>
        <note>catalytic</note>
    </ligand>
</feature>
<comment type="similarity">
    <text evidence="3 9">Belongs to the inositol monophosphatase superfamily.</text>
</comment>
<evidence type="ECO:0000256" key="5">
    <source>
        <dbReference type="ARBA" id="ARBA00022801"/>
    </source>
</evidence>
<evidence type="ECO:0000256" key="2">
    <source>
        <dbReference type="ARBA" id="ARBA00001946"/>
    </source>
</evidence>
<keyword evidence="7 8" id="KW-0460">Magnesium</keyword>
<dbReference type="InterPro" id="IPR020583">
    <property type="entry name" value="Inositol_monoP_metal-BS"/>
</dbReference>
<dbReference type="GO" id="GO:0046854">
    <property type="term" value="P:phosphatidylinositol phosphate biosynthetic process"/>
    <property type="evidence" value="ECO:0007669"/>
    <property type="project" value="InterPro"/>
</dbReference>
<dbReference type="GO" id="GO:0006020">
    <property type="term" value="P:inositol metabolic process"/>
    <property type="evidence" value="ECO:0007669"/>
    <property type="project" value="TreeGrafter"/>
</dbReference>
<dbReference type="NCBIfam" id="NF008027">
    <property type="entry name" value="PRK10757.1"/>
    <property type="match status" value="1"/>
</dbReference>
<evidence type="ECO:0000256" key="8">
    <source>
        <dbReference type="PIRSR" id="PIRSR600760-2"/>
    </source>
</evidence>
<dbReference type="FunFam" id="3.30.540.10:FF:000003">
    <property type="entry name" value="Inositol-1-monophosphatase"/>
    <property type="match status" value="1"/>
</dbReference>
<keyword evidence="5 9" id="KW-0378">Hydrolase</keyword>
<keyword evidence="11" id="KW-1185">Reference proteome</keyword>
<reference evidence="10 11" key="1">
    <citation type="submission" date="2018-05" db="EMBL/GenBank/DDBJ databases">
        <title>Genomic Encyclopedia of Type Strains, Phase IV (KMG-IV): sequencing the most valuable type-strain genomes for metagenomic binning, comparative biology and taxonomic classification.</title>
        <authorList>
            <person name="Goeker M."/>
        </authorList>
    </citation>
    <scope>NUCLEOTIDE SEQUENCE [LARGE SCALE GENOMIC DNA]</scope>
    <source>
        <strain evidence="10 11">DSM 25350</strain>
    </source>
</reference>
<dbReference type="PANTHER" id="PTHR20854:SF4">
    <property type="entry name" value="INOSITOL-1-MONOPHOSPHATASE-RELATED"/>
    <property type="match status" value="1"/>
</dbReference>
<dbReference type="Proteomes" id="UP000245790">
    <property type="component" value="Unassembled WGS sequence"/>
</dbReference>
<dbReference type="InterPro" id="IPR033942">
    <property type="entry name" value="IMPase"/>
</dbReference>
<dbReference type="GO" id="GO:0007165">
    <property type="term" value="P:signal transduction"/>
    <property type="evidence" value="ECO:0007669"/>
    <property type="project" value="TreeGrafter"/>
</dbReference>
<dbReference type="PROSITE" id="PS00629">
    <property type="entry name" value="IMP_1"/>
    <property type="match status" value="1"/>
</dbReference>
<evidence type="ECO:0000256" key="9">
    <source>
        <dbReference type="RuleBase" id="RU364068"/>
    </source>
</evidence>
<dbReference type="RefSeq" id="WP_109763784.1">
    <property type="nucleotide sequence ID" value="NZ_QGGU01000007.1"/>
</dbReference>
<dbReference type="Gene3D" id="3.30.540.10">
    <property type="entry name" value="Fructose-1,6-Bisphosphatase, subunit A, domain 1"/>
    <property type="match status" value="1"/>
</dbReference>
<comment type="catalytic activity">
    <reaction evidence="1 9">
        <text>a myo-inositol phosphate + H2O = myo-inositol + phosphate</text>
        <dbReference type="Rhea" id="RHEA:24056"/>
        <dbReference type="ChEBI" id="CHEBI:15377"/>
        <dbReference type="ChEBI" id="CHEBI:17268"/>
        <dbReference type="ChEBI" id="CHEBI:43474"/>
        <dbReference type="ChEBI" id="CHEBI:84139"/>
        <dbReference type="EC" id="3.1.3.25"/>
    </reaction>
</comment>
<keyword evidence="6" id="KW-0804">Transcription</keyword>
<dbReference type="Pfam" id="PF00459">
    <property type="entry name" value="Inositol_P"/>
    <property type="match status" value="1"/>
</dbReference>
<comment type="caution">
    <text evidence="10">The sequence shown here is derived from an EMBL/GenBank/DDBJ whole genome shotgun (WGS) entry which is preliminary data.</text>
</comment>
<dbReference type="OrthoDB" id="9785695at2"/>
<keyword evidence="6" id="KW-0805">Transcription regulation</keyword>
<accession>A0A316FMQ1</accession>
<dbReference type="InterPro" id="IPR022337">
    <property type="entry name" value="Inositol_monophosphatase_SuhB"/>
</dbReference>
<evidence type="ECO:0000313" key="11">
    <source>
        <dbReference type="Proteomes" id="UP000245790"/>
    </source>
</evidence>
<dbReference type="InterPro" id="IPR000760">
    <property type="entry name" value="Inositol_monophosphatase-like"/>
</dbReference>
<dbReference type="GO" id="GO:0031564">
    <property type="term" value="P:transcription antitermination"/>
    <property type="evidence" value="ECO:0007669"/>
    <property type="project" value="UniProtKB-KW"/>
</dbReference>
<feature type="binding site" evidence="8">
    <location>
        <position position="211"/>
    </location>
    <ligand>
        <name>Mg(2+)</name>
        <dbReference type="ChEBI" id="CHEBI:18420"/>
        <label>1</label>
        <note>catalytic</note>
    </ligand>
</feature>
<dbReference type="PANTHER" id="PTHR20854">
    <property type="entry name" value="INOSITOL MONOPHOSPHATASE"/>
    <property type="match status" value="1"/>
</dbReference>
<proteinExistence type="inferred from homology"/>
<keyword evidence="6" id="KW-0889">Transcription antitermination</keyword>
<dbReference type="GO" id="GO:0046872">
    <property type="term" value="F:metal ion binding"/>
    <property type="evidence" value="ECO:0007669"/>
    <property type="project" value="UniProtKB-KW"/>
</dbReference>
<dbReference type="InterPro" id="IPR020550">
    <property type="entry name" value="Inositol_monophosphatase_CS"/>
</dbReference>
<dbReference type="CDD" id="cd01639">
    <property type="entry name" value="IMPase"/>
    <property type="match status" value="1"/>
</dbReference>
<feature type="binding site" evidence="8">
    <location>
        <position position="86"/>
    </location>
    <ligand>
        <name>Mg(2+)</name>
        <dbReference type="ChEBI" id="CHEBI:18420"/>
        <label>1</label>
        <note>catalytic</note>
    </ligand>
</feature>
<comment type="cofactor">
    <cofactor evidence="2 8 9">
        <name>Mg(2+)</name>
        <dbReference type="ChEBI" id="CHEBI:18420"/>
    </cofactor>
</comment>
<evidence type="ECO:0000256" key="1">
    <source>
        <dbReference type="ARBA" id="ARBA00001033"/>
    </source>
</evidence>
<sequence>MHPLQTIAVRAARAASDTIMRATENLDKVKADVKGRNDFVTDVDQAAERRIIETIQKTHPDHAFLAEESGESSNNSDVQWIIDPLDGTTNFLRGMPHFSVSIAAQVKGKLEVAVVYDPVREELFTASRGSGAQLNGKRIRVSQARNLEQTLLATGFPFRSEKQFDEYMTLFGRLYPKCGDMRRAGSAALDLAYVAAGRFDGFWEFGLKWWDIAAGSLLVSEAGGMISDFKGNPSFRTSDSLLAANPKIFKAMLSHMRSK</sequence>
<evidence type="ECO:0000256" key="6">
    <source>
        <dbReference type="ARBA" id="ARBA00022814"/>
    </source>
</evidence>
<dbReference type="PROSITE" id="PS00630">
    <property type="entry name" value="IMP_2"/>
    <property type="match status" value="1"/>
</dbReference>
<dbReference type="SUPFAM" id="SSF56655">
    <property type="entry name" value="Carbohydrate phosphatase"/>
    <property type="match status" value="1"/>
</dbReference>
<dbReference type="Gene3D" id="3.40.190.80">
    <property type="match status" value="1"/>
</dbReference>
<evidence type="ECO:0000256" key="4">
    <source>
        <dbReference type="ARBA" id="ARBA00022723"/>
    </source>
</evidence>
<evidence type="ECO:0000256" key="7">
    <source>
        <dbReference type="ARBA" id="ARBA00022842"/>
    </source>
</evidence>
<feature type="binding site" evidence="8">
    <location>
        <position position="83"/>
    </location>
    <ligand>
        <name>Mg(2+)</name>
        <dbReference type="ChEBI" id="CHEBI:18420"/>
        <label>1</label>
        <note>catalytic</note>
    </ligand>
</feature>